<dbReference type="PROSITE" id="PS00107">
    <property type="entry name" value="PROTEIN_KINASE_ATP"/>
    <property type="match status" value="1"/>
</dbReference>
<dbReference type="InterPro" id="IPR050167">
    <property type="entry name" value="Ser_Thr_protein_kinase"/>
</dbReference>
<evidence type="ECO:0000256" key="5">
    <source>
        <dbReference type="ARBA" id="ARBA00022840"/>
    </source>
</evidence>
<evidence type="ECO:0000256" key="7">
    <source>
        <dbReference type="SAM" id="MobiDB-lite"/>
    </source>
</evidence>
<dbReference type="Gene3D" id="1.10.510.10">
    <property type="entry name" value="Transferase(Phosphotransferase) domain 1"/>
    <property type="match status" value="1"/>
</dbReference>
<proteinExistence type="predicted"/>
<dbReference type="InterPro" id="IPR000270">
    <property type="entry name" value="PB1_dom"/>
</dbReference>
<dbReference type="CDD" id="cd06410">
    <property type="entry name" value="PB1_UP2"/>
    <property type="match status" value="1"/>
</dbReference>
<dbReference type="InterPro" id="IPR017441">
    <property type="entry name" value="Protein_kinase_ATP_BS"/>
</dbReference>
<feature type="compositionally biased region" description="Low complexity" evidence="7">
    <location>
        <begin position="223"/>
        <end position="239"/>
    </location>
</feature>
<dbReference type="SUPFAM" id="SSF54277">
    <property type="entry name" value="CAD &amp; PB1 domains"/>
    <property type="match status" value="1"/>
</dbReference>
<dbReference type="Pfam" id="PF00564">
    <property type="entry name" value="PB1"/>
    <property type="match status" value="1"/>
</dbReference>
<dbReference type="InterPro" id="IPR008271">
    <property type="entry name" value="Ser/Thr_kinase_AS"/>
</dbReference>
<dbReference type="GO" id="GO:0007165">
    <property type="term" value="P:signal transduction"/>
    <property type="evidence" value="ECO:0007669"/>
    <property type="project" value="TreeGrafter"/>
</dbReference>
<comment type="caution">
    <text evidence="9">The sequence shown here is derived from an EMBL/GenBank/DDBJ whole genome shotgun (WGS) entry which is preliminary data.</text>
</comment>
<dbReference type="CDD" id="cd13999">
    <property type="entry name" value="STKc_MAP3K-like"/>
    <property type="match status" value="1"/>
</dbReference>
<evidence type="ECO:0000259" key="8">
    <source>
        <dbReference type="PROSITE" id="PS50011"/>
    </source>
</evidence>
<dbReference type="PRINTS" id="PR00109">
    <property type="entry name" value="TYRKINASE"/>
</dbReference>
<dbReference type="InterPro" id="IPR011009">
    <property type="entry name" value="Kinase-like_dom_sf"/>
</dbReference>
<dbReference type="FunFam" id="3.10.20.90:FF:000058">
    <property type="entry name" value="Octicosapeptide/phox/Bem1p domain kinase superfamily protein"/>
    <property type="match status" value="1"/>
</dbReference>
<protein>
    <recommendedName>
        <fullName evidence="8">Protein kinase domain-containing protein</fullName>
    </recommendedName>
</protein>
<dbReference type="FunFam" id="1.10.510.10:FF:000142">
    <property type="entry name" value="Octicosapeptide/phox/Bem1p domain kinase superfamily protein"/>
    <property type="match status" value="1"/>
</dbReference>
<evidence type="ECO:0000256" key="1">
    <source>
        <dbReference type="ARBA" id="ARBA00022527"/>
    </source>
</evidence>
<dbReference type="PANTHER" id="PTHR23257:SF957">
    <property type="entry name" value="F3O9.7 PROTEIN-RELATED"/>
    <property type="match status" value="1"/>
</dbReference>
<keyword evidence="1" id="KW-0723">Serine/threonine-protein kinase</keyword>
<feature type="region of interest" description="Disordered" evidence="7">
    <location>
        <begin position="305"/>
        <end position="360"/>
    </location>
</feature>
<dbReference type="Proteomes" id="UP001157418">
    <property type="component" value="Unassembled WGS sequence"/>
</dbReference>
<feature type="region of interest" description="Disordered" evidence="7">
    <location>
        <begin position="223"/>
        <end position="256"/>
    </location>
</feature>
<evidence type="ECO:0000256" key="6">
    <source>
        <dbReference type="PROSITE-ProRule" id="PRU10141"/>
    </source>
</evidence>
<dbReference type="SUPFAM" id="SSF56112">
    <property type="entry name" value="Protein kinase-like (PK-like)"/>
    <property type="match status" value="1"/>
</dbReference>
<dbReference type="FunFam" id="3.30.200.20:FF:000618">
    <property type="entry name" value="Serine/threonine-protein kinase CTR1"/>
    <property type="match status" value="1"/>
</dbReference>
<feature type="binding site" evidence="6">
    <location>
        <position position="621"/>
    </location>
    <ligand>
        <name>ATP</name>
        <dbReference type="ChEBI" id="CHEBI:30616"/>
    </ligand>
</feature>
<gene>
    <name evidence="9" type="ORF">LVIROSA_LOCUS36253</name>
</gene>
<dbReference type="PANTHER" id="PTHR23257">
    <property type="entry name" value="SERINE-THREONINE PROTEIN KINASE"/>
    <property type="match status" value="1"/>
</dbReference>
<keyword evidence="5 6" id="KW-0067">ATP-binding</keyword>
<dbReference type="GO" id="GO:0004674">
    <property type="term" value="F:protein serine/threonine kinase activity"/>
    <property type="evidence" value="ECO:0007669"/>
    <property type="project" value="UniProtKB-KW"/>
</dbReference>
<sequence length="876" mass="97497">MEASKGHKHVEYYGNESDKNEAANIRGTEVKAVYNFSIQTVAGLTPGMSDVDVVERETSRKERKSCLYDESRSIKNKIKILCSFGGKILPRPSDGKLRYVGGDTMIIRIRKDVCWQELWEKTTALYSETCSIKYQLPGEDLDALVSVSCDEDLQNMMEECNSLVHHHHHHHLHEKLRMFLFSLTDLEDTHYGSADSEVQFVVAVNGLVGSRRRVGHDLGRNNLNLNELHGHNNSNNNNGDMGSSRVPPVANSSISSVPLPVPSESIIMLPNSSNLLNTNQHGALQGGGFSQGQKSDIQVNKAIPKQEVENGPPNPKLVSYSSPPLPKSNNKEKENDNLIDLSYLEPPPPPPPRVYHSERLPRGPTELNRLTKSDDSLASQFLLTRSPSDFISEAVEDPIPISTTKQVNNNDNQHKQILKSGPETNTTEEVINHKPAAAESISHFKTNHTDPPPLPNEIESQGDIVIDVNDRLFLSDIFTRAMMSSEEVTGVAVLPQDGAGLSFNIANHEPQHWSFFQKLAAADVSLIHQDQLAGPPKTFLQDDDPSQLKVSETQSMQFVENMMRMPEAEIENIRLPSLADLDINSLQMIRNEDVEELKEVGSGTFGTVYHGKWRGTDVAIKRINKSCFAAGPGPSSQQERLTIIEFWREAEILSKLHHPNVVAFYGIVEDGPGGTLATVTEFMVDGSLRRVLLGKDRHLDHRKKLIIAMDAAFGMEYLHSKNIVHFDLKCDNLLVNMKDPSRPICKVGDFGLSKMKRNTLVSGGVRGTLPWMAPELLNGSSNKVSEKVDVISFGIVLWEILTGEEPYANMHYGAIIGGIVSNRLRPPIPRDCDGEWRRLMEHCWAPNPMLRPSFTEITTHLRLMSAASHPHPHKGS</sequence>
<organism evidence="9 10">
    <name type="scientific">Lactuca virosa</name>
    <dbReference type="NCBI Taxonomy" id="75947"/>
    <lineage>
        <taxon>Eukaryota</taxon>
        <taxon>Viridiplantae</taxon>
        <taxon>Streptophyta</taxon>
        <taxon>Embryophyta</taxon>
        <taxon>Tracheophyta</taxon>
        <taxon>Spermatophyta</taxon>
        <taxon>Magnoliopsida</taxon>
        <taxon>eudicotyledons</taxon>
        <taxon>Gunneridae</taxon>
        <taxon>Pentapetalae</taxon>
        <taxon>asterids</taxon>
        <taxon>campanulids</taxon>
        <taxon>Asterales</taxon>
        <taxon>Asteraceae</taxon>
        <taxon>Cichorioideae</taxon>
        <taxon>Cichorieae</taxon>
        <taxon>Lactucinae</taxon>
        <taxon>Lactuca</taxon>
    </lineage>
</organism>
<name>A0AAU9PMQ2_9ASTR</name>
<keyword evidence="3 6" id="KW-0547">Nucleotide-binding</keyword>
<dbReference type="Pfam" id="PF07714">
    <property type="entry name" value="PK_Tyr_Ser-Thr"/>
    <property type="match status" value="1"/>
</dbReference>
<dbReference type="Gene3D" id="3.30.200.20">
    <property type="entry name" value="Phosphorylase Kinase, domain 1"/>
    <property type="match status" value="1"/>
</dbReference>
<dbReference type="SMART" id="SM00666">
    <property type="entry name" value="PB1"/>
    <property type="match status" value="1"/>
</dbReference>
<keyword evidence="10" id="KW-1185">Reference proteome</keyword>
<dbReference type="GO" id="GO:0005737">
    <property type="term" value="C:cytoplasm"/>
    <property type="evidence" value="ECO:0007669"/>
    <property type="project" value="TreeGrafter"/>
</dbReference>
<dbReference type="SMART" id="SM00220">
    <property type="entry name" value="S_TKc"/>
    <property type="match status" value="1"/>
</dbReference>
<dbReference type="Gene3D" id="3.10.20.90">
    <property type="entry name" value="Phosphatidylinositol 3-kinase Catalytic Subunit, Chain A, domain 1"/>
    <property type="match status" value="1"/>
</dbReference>
<dbReference type="InterPro" id="IPR000719">
    <property type="entry name" value="Prot_kinase_dom"/>
</dbReference>
<accession>A0AAU9PMQ2</accession>
<evidence type="ECO:0000313" key="10">
    <source>
        <dbReference type="Proteomes" id="UP001157418"/>
    </source>
</evidence>
<feature type="domain" description="Protein kinase" evidence="8">
    <location>
        <begin position="594"/>
        <end position="863"/>
    </location>
</feature>
<dbReference type="PROSITE" id="PS50011">
    <property type="entry name" value="PROTEIN_KINASE_DOM"/>
    <property type="match status" value="1"/>
</dbReference>
<evidence type="ECO:0000256" key="2">
    <source>
        <dbReference type="ARBA" id="ARBA00022679"/>
    </source>
</evidence>
<keyword evidence="4" id="KW-0418">Kinase</keyword>
<dbReference type="InterPro" id="IPR001245">
    <property type="entry name" value="Ser-Thr/Tyr_kinase_cat_dom"/>
</dbReference>
<evidence type="ECO:0000256" key="3">
    <source>
        <dbReference type="ARBA" id="ARBA00022741"/>
    </source>
</evidence>
<evidence type="ECO:0000256" key="4">
    <source>
        <dbReference type="ARBA" id="ARBA00022777"/>
    </source>
</evidence>
<reference evidence="9 10" key="1">
    <citation type="submission" date="2022-01" db="EMBL/GenBank/DDBJ databases">
        <authorList>
            <person name="Xiong W."/>
            <person name="Schranz E."/>
        </authorList>
    </citation>
    <scope>NUCLEOTIDE SEQUENCE [LARGE SCALE GENOMIC DNA]</scope>
</reference>
<dbReference type="PROSITE" id="PS00108">
    <property type="entry name" value="PROTEIN_KINASE_ST"/>
    <property type="match status" value="1"/>
</dbReference>
<dbReference type="GO" id="GO:0005524">
    <property type="term" value="F:ATP binding"/>
    <property type="evidence" value="ECO:0007669"/>
    <property type="project" value="UniProtKB-UniRule"/>
</dbReference>
<dbReference type="AlphaFoldDB" id="A0AAU9PMQ2"/>
<keyword evidence="2" id="KW-0808">Transferase</keyword>
<evidence type="ECO:0000313" key="9">
    <source>
        <dbReference type="EMBL" id="CAH1450855.1"/>
    </source>
</evidence>
<dbReference type="EMBL" id="CAKMRJ010005634">
    <property type="protein sequence ID" value="CAH1450855.1"/>
    <property type="molecule type" value="Genomic_DNA"/>
</dbReference>